<feature type="region of interest" description="Disordered" evidence="1">
    <location>
        <begin position="15"/>
        <end position="39"/>
    </location>
</feature>
<gene>
    <name evidence="2" type="ORF">NSPZN2_70066</name>
</gene>
<accession>A0ABN7MGK7</accession>
<dbReference type="EMBL" id="CAJNBJ010000020">
    <property type="protein sequence ID" value="CAE6795396.1"/>
    <property type="molecule type" value="Genomic_DNA"/>
</dbReference>
<sequence>MAQLFELFAQEPGLDQYRVSDTDTEPPADKVHASSYKPP</sequence>
<dbReference type="Proteomes" id="UP000675880">
    <property type="component" value="Unassembled WGS sequence"/>
</dbReference>
<evidence type="ECO:0000256" key="1">
    <source>
        <dbReference type="SAM" id="MobiDB-lite"/>
    </source>
</evidence>
<evidence type="ECO:0000313" key="2">
    <source>
        <dbReference type="EMBL" id="CAE6795396.1"/>
    </source>
</evidence>
<organism evidence="2 3">
    <name type="scientific">Nitrospira defluvii</name>
    <dbReference type="NCBI Taxonomy" id="330214"/>
    <lineage>
        <taxon>Bacteria</taxon>
        <taxon>Pseudomonadati</taxon>
        <taxon>Nitrospirota</taxon>
        <taxon>Nitrospiria</taxon>
        <taxon>Nitrospirales</taxon>
        <taxon>Nitrospiraceae</taxon>
        <taxon>Nitrospira</taxon>
    </lineage>
</organism>
<reference evidence="2 3" key="1">
    <citation type="submission" date="2021-02" db="EMBL/GenBank/DDBJ databases">
        <authorList>
            <person name="Han P."/>
        </authorList>
    </citation>
    <scope>NUCLEOTIDE SEQUENCE [LARGE SCALE GENOMIC DNA]</scope>
    <source>
        <strain evidence="2">Candidatus Nitrospira sp. ZN2</strain>
    </source>
</reference>
<keyword evidence="3" id="KW-1185">Reference proteome</keyword>
<protein>
    <submittedName>
        <fullName evidence="2">Uncharacterized protein</fullName>
    </submittedName>
</protein>
<comment type="caution">
    <text evidence="2">The sequence shown here is derived from an EMBL/GenBank/DDBJ whole genome shotgun (WGS) entry which is preliminary data.</text>
</comment>
<name>A0ABN7MGK7_9BACT</name>
<proteinExistence type="predicted"/>
<evidence type="ECO:0000313" key="3">
    <source>
        <dbReference type="Proteomes" id="UP000675880"/>
    </source>
</evidence>